<evidence type="ECO:0000256" key="3">
    <source>
        <dbReference type="ARBA" id="ARBA00007800"/>
    </source>
</evidence>
<feature type="binding site" evidence="11">
    <location>
        <position position="220"/>
    </location>
    <ligand>
        <name>L-glutamine</name>
        <dbReference type="ChEBI" id="CHEBI:58359"/>
    </ligand>
</feature>
<dbReference type="InterPro" id="IPR002474">
    <property type="entry name" value="CarbamoylP_synth_ssu_N"/>
</dbReference>
<dbReference type="PRINTS" id="PR00096">
    <property type="entry name" value="GATASE"/>
</dbReference>
<dbReference type="Gene3D" id="3.50.30.20">
    <property type="entry name" value="Carbamoyl-phosphate synthase small subunit, N-terminal domain"/>
    <property type="match status" value="1"/>
</dbReference>
<dbReference type="PRINTS" id="PR00097">
    <property type="entry name" value="ANTSNTHASEII"/>
</dbReference>
<dbReference type="GO" id="GO:0006541">
    <property type="term" value="P:glutamine metabolic process"/>
    <property type="evidence" value="ECO:0007669"/>
    <property type="project" value="InterPro"/>
</dbReference>
<keyword evidence="4 11" id="KW-0436">Ligase</keyword>
<dbReference type="FunFam" id="3.50.30.20:FF:000001">
    <property type="entry name" value="Carbamoyl-phosphate synthase small chain"/>
    <property type="match status" value="1"/>
</dbReference>
<dbReference type="EMBL" id="DVNI01000056">
    <property type="protein sequence ID" value="HIU64161.1"/>
    <property type="molecule type" value="Genomic_DNA"/>
</dbReference>
<dbReference type="Pfam" id="PF00117">
    <property type="entry name" value="GATase"/>
    <property type="match status" value="1"/>
</dbReference>
<dbReference type="PANTHER" id="PTHR43418">
    <property type="entry name" value="MULTIFUNCTIONAL TRYPTOPHAN BIOSYNTHESIS PROTEIN-RELATED"/>
    <property type="match status" value="1"/>
</dbReference>
<dbReference type="CDD" id="cd01744">
    <property type="entry name" value="GATase1_CPSase"/>
    <property type="match status" value="1"/>
</dbReference>
<keyword evidence="5 11" id="KW-0547">Nucleotide-binding</keyword>
<dbReference type="SMART" id="SM01097">
    <property type="entry name" value="CPSase_sm_chain"/>
    <property type="match status" value="1"/>
</dbReference>
<dbReference type="SUPFAM" id="SSF52021">
    <property type="entry name" value="Carbamoyl phosphate synthetase, small subunit N-terminal domain"/>
    <property type="match status" value="1"/>
</dbReference>
<dbReference type="InterPro" id="IPR029062">
    <property type="entry name" value="Class_I_gatase-like"/>
</dbReference>
<sequence length="356" mass="39104">MRKIKGKLVLKDGSVFEGDLYGNRAASGEVVFTTGMSGYQETLTDPSFCEQIVVLTYPLVGNYGCNKMFDQSDKCWYQGLVVGELCDEPSNWRSEESLPAFLNRNDIPVLTGIDTRALTRKIRSHGTLKGVIVPSDLPKAEIDALLCAADVHDQVAKVTTPAIYTMGSGKHHVAVIDLGIKRHILNSLAYFDGRLTVFPASAMAEEILAVQPDGIFLSNGPGDPKDLTFVAENLKKLMGKKPIFGICMGHQVMALANGADTFKLPFGHRGINHPVRDIAEQKIVISSQNHGYVVDEASLKKINVEITSVSLNDGTIEGLKYLDHPTFTVQYHPEASPGPSGHEYLFERFTKMMEEF</sequence>
<dbReference type="NCBIfam" id="TIGR01368">
    <property type="entry name" value="CPSaseIIsmall"/>
    <property type="match status" value="1"/>
</dbReference>
<dbReference type="Gene3D" id="3.40.50.880">
    <property type="match status" value="1"/>
</dbReference>
<feature type="binding site" evidence="11">
    <location>
        <position position="292"/>
    </location>
    <ligand>
        <name>L-glutamine</name>
        <dbReference type="ChEBI" id="CHEBI:58359"/>
    </ligand>
</feature>
<dbReference type="InterPro" id="IPR017926">
    <property type="entry name" value="GATASE"/>
</dbReference>
<keyword evidence="7 11" id="KW-0315">Glutamine amidotransferase</keyword>
<evidence type="ECO:0000256" key="7">
    <source>
        <dbReference type="ARBA" id="ARBA00022962"/>
    </source>
</evidence>
<dbReference type="AlphaFoldDB" id="A0A9D1SL18"/>
<protein>
    <recommendedName>
        <fullName evidence="11">Carbamoyl phosphate synthase small chain</fullName>
        <ecNumber evidence="11">6.3.5.5</ecNumber>
    </recommendedName>
    <alternativeName>
        <fullName evidence="11">Carbamoyl phosphate synthetase glutamine chain</fullName>
    </alternativeName>
</protein>
<accession>A0A9D1SL18</accession>
<feature type="binding site" evidence="11">
    <location>
        <position position="251"/>
    </location>
    <ligand>
        <name>L-glutamine</name>
        <dbReference type="ChEBI" id="CHEBI:58359"/>
    </ligand>
</feature>
<comment type="catalytic activity">
    <reaction evidence="9 11">
        <text>hydrogencarbonate + L-glutamine + 2 ATP + H2O = carbamoyl phosphate + L-glutamate + 2 ADP + phosphate + 2 H(+)</text>
        <dbReference type="Rhea" id="RHEA:18633"/>
        <dbReference type="ChEBI" id="CHEBI:15377"/>
        <dbReference type="ChEBI" id="CHEBI:15378"/>
        <dbReference type="ChEBI" id="CHEBI:17544"/>
        <dbReference type="ChEBI" id="CHEBI:29985"/>
        <dbReference type="ChEBI" id="CHEBI:30616"/>
        <dbReference type="ChEBI" id="CHEBI:43474"/>
        <dbReference type="ChEBI" id="CHEBI:58228"/>
        <dbReference type="ChEBI" id="CHEBI:58359"/>
        <dbReference type="ChEBI" id="CHEBI:456216"/>
        <dbReference type="EC" id="6.3.5.5"/>
    </reaction>
</comment>
<dbReference type="HAMAP" id="MF_01209">
    <property type="entry name" value="CPSase_S_chain"/>
    <property type="match status" value="1"/>
</dbReference>
<evidence type="ECO:0000313" key="13">
    <source>
        <dbReference type="EMBL" id="HIU64161.1"/>
    </source>
</evidence>
<gene>
    <name evidence="11 13" type="primary">carA</name>
    <name evidence="13" type="ORF">IAB06_03860</name>
</gene>
<feature type="domain" description="Carbamoyl-phosphate synthase small subunit N-terminal" evidence="12">
    <location>
        <begin position="4"/>
        <end position="133"/>
    </location>
</feature>
<feature type="active site" description="Nucleophile" evidence="11">
    <location>
        <position position="247"/>
    </location>
</feature>
<feature type="active site" evidence="11">
    <location>
        <position position="334"/>
    </location>
</feature>
<dbReference type="GO" id="GO:0005524">
    <property type="term" value="F:ATP binding"/>
    <property type="evidence" value="ECO:0007669"/>
    <property type="project" value="UniProtKB-UniRule"/>
</dbReference>
<keyword evidence="11" id="KW-0055">Arginine biosynthesis</keyword>
<organism evidence="13 14">
    <name type="scientific">Candidatus Avacidaminococcus intestinavium</name>
    <dbReference type="NCBI Taxonomy" id="2840684"/>
    <lineage>
        <taxon>Bacteria</taxon>
        <taxon>Bacillati</taxon>
        <taxon>Bacillota</taxon>
        <taxon>Negativicutes</taxon>
        <taxon>Acidaminococcales</taxon>
        <taxon>Acidaminococcaceae</taxon>
        <taxon>Acidaminococcaceae incertae sedis</taxon>
        <taxon>Candidatus Avacidaminococcus</taxon>
    </lineage>
</organism>
<comment type="similarity">
    <text evidence="3 11">Belongs to the CarA family.</text>
</comment>
<dbReference type="Proteomes" id="UP000824099">
    <property type="component" value="Unassembled WGS sequence"/>
</dbReference>
<keyword evidence="8 11" id="KW-0665">Pyrimidine biosynthesis</keyword>
<dbReference type="InterPro" id="IPR050472">
    <property type="entry name" value="Anth_synth/Amidotransfase"/>
</dbReference>
<dbReference type="PROSITE" id="PS51273">
    <property type="entry name" value="GATASE_TYPE_1"/>
    <property type="match status" value="1"/>
</dbReference>
<feature type="binding site" evidence="11">
    <location>
        <position position="222"/>
    </location>
    <ligand>
        <name>L-glutamine</name>
        <dbReference type="ChEBI" id="CHEBI:58359"/>
    </ligand>
</feature>
<dbReference type="PANTHER" id="PTHR43418:SF7">
    <property type="entry name" value="CARBAMOYL-PHOSPHATE SYNTHASE SMALL CHAIN"/>
    <property type="match status" value="1"/>
</dbReference>
<keyword evidence="11" id="KW-0028">Amino-acid biosynthesis</keyword>
<feature type="binding site" evidence="11">
    <location>
        <position position="291"/>
    </location>
    <ligand>
        <name>L-glutamine</name>
        <dbReference type="ChEBI" id="CHEBI:58359"/>
    </ligand>
</feature>
<evidence type="ECO:0000256" key="2">
    <source>
        <dbReference type="ARBA" id="ARBA00005077"/>
    </source>
</evidence>
<evidence type="ECO:0000256" key="1">
    <source>
        <dbReference type="ARBA" id="ARBA00004812"/>
    </source>
</evidence>
<comment type="pathway">
    <text evidence="2 11">Amino-acid biosynthesis; L-arginine biosynthesis; carbamoyl phosphate from bicarbonate: step 1/1.</text>
</comment>
<evidence type="ECO:0000256" key="5">
    <source>
        <dbReference type="ARBA" id="ARBA00022741"/>
    </source>
</evidence>
<keyword evidence="6 11" id="KW-0067">ATP-binding</keyword>
<evidence type="ECO:0000256" key="6">
    <source>
        <dbReference type="ARBA" id="ARBA00022840"/>
    </source>
</evidence>
<evidence type="ECO:0000256" key="10">
    <source>
        <dbReference type="ARBA" id="ARBA00049285"/>
    </source>
</evidence>
<dbReference type="GO" id="GO:0044205">
    <property type="term" value="P:'de novo' UMP biosynthetic process"/>
    <property type="evidence" value="ECO:0007669"/>
    <property type="project" value="UniProtKB-UniRule"/>
</dbReference>
<dbReference type="InterPro" id="IPR036480">
    <property type="entry name" value="CarbP_synth_ssu_N_sf"/>
</dbReference>
<dbReference type="PRINTS" id="PR00099">
    <property type="entry name" value="CPSGATASE"/>
</dbReference>
<feature type="binding site" evidence="11">
    <location>
        <position position="248"/>
    </location>
    <ligand>
        <name>L-glutamine</name>
        <dbReference type="ChEBI" id="CHEBI:58359"/>
    </ligand>
</feature>
<name>A0A9D1SL18_9FIRM</name>
<evidence type="ECO:0000256" key="4">
    <source>
        <dbReference type="ARBA" id="ARBA00022598"/>
    </source>
</evidence>
<dbReference type="EC" id="6.3.5.5" evidence="11"/>
<feature type="active site" evidence="11">
    <location>
        <position position="332"/>
    </location>
</feature>
<dbReference type="GO" id="GO:0004088">
    <property type="term" value="F:carbamoyl-phosphate synthase (glutamine-hydrolyzing) activity"/>
    <property type="evidence" value="ECO:0007669"/>
    <property type="project" value="UniProtKB-UniRule"/>
</dbReference>
<feature type="region of interest" description="CPSase" evidence="11">
    <location>
        <begin position="1"/>
        <end position="171"/>
    </location>
</feature>
<dbReference type="GO" id="GO:0006526">
    <property type="term" value="P:L-arginine biosynthetic process"/>
    <property type="evidence" value="ECO:0007669"/>
    <property type="project" value="UniProtKB-UniRule"/>
</dbReference>
<comment type="subunit">
    <text evidence="11">Composed of two chains; the small (or glutamine) chain promotes the hydrolysis of glutamine to ammonia, which is used by the large (or ammonia) chain to synthesize carbamoyl phosphate. Tetramer of heterodimers (alpha,beta)4.</text>
</comment>
<evidence type="ECO:0000313" key="14">
    <source>
        <dbReference type="Proteomes" id="UP000824099"/>
    </source>
</evidence>
<dbReference type="GO" id="GO:0006207">
    <property type="term" value="P:'de novo' pyrimidine nucleobase biosynthetic process"/>
    <property type="evidence" value="ECO:0007669"/>
    <property type="project" value="InterPro"/>
</dbReference>
<dbReference type="NCBIfam" id="NF009475">
    <property type="entry name" value="PRK12838.1"/>
    <property type="match status" value="1"/>
</dbReference>
<comment type="function">
    <text evidence="11">Small subunit of the glutamine-dependent carbamoyl phosphate synthetase (CPSase). CPSase catalyzes the formation of carbamoyl phosphate from the ammonia moiety of glutamine, carbonate, and phosphate donated by ATP, constituting the first step of 2 biosynthetic pathways, one leading to arginine and/or urea and the other to pyrimidine nucleotides. The small subunit (glutamine amidotransferase) binds and cleaves glutamine to supply the large subunit with the substrate ammonia.</text>
</comment>
<evidence type="ECO:0000256" key="8">
    <source>
        <dbReference type="ARBA" id="ARBA00022975"/>
    </source>
</evidence>
<feature type="binding site" evidence="11">
    <location>
        <position position="47"/>
    </location>
    <ligand>
        <name>L-glutamine</name>
        <dbReference type="ChEBI" id="CHEBI:58359"/>
    </ligand>
</feature>
<reference evidence="13" key="1">
    <citation type="submission" date="2020-10" db="EMBL/GenBank/DDBJ databases">
        <authorList>
            <person name="Gilroy R."/>
        </authorList>
    </citation>
    <scope>NUCLEOTIDE SEQUENCE</scope>
    <source>
        <strain evidence="13">CHK160-1198</strain>
    </source>
</reference>
<dbReference type="InterPro" id="IPR035686">
    <property type="entry name" value="CPSase_GATase1"/>
</dbReference>
<comment type="caution">
    <text evidence="13">The sequence shown here is derived from an EMBL/GenBank/DDBJ whole genome shotgun (WGS) entry which is preliminary data.</text>
</comment>
<feature type="binding site" evidence="11">
    <location>
        <position position="289"/>
    </location>
    <ligand>
        <name>L-glutamine</name>
        <dbReference type="ChEBI" id="CHEBI:58359"/>
    </ligand>
</feature>
<comment type="pathway">
    <text evidence="1 11">Pyrimidine metabolism; UMP biosynthesis via de novo pathway; (S)-dihydroorotate from bicarbonate: step 1/3.</text>
</comment>
<evidence type="ECO:0000256" key="11">
    <source>
        <dbReference type="HAMAP-Rule" id="MF_01209"/>
    </source>
</evidence>
<comment type="catalytic activity">
    <reaction evidence="10 11">
        <text>L-glutamine + H2O = L-glutamate + NH4(+)</text>
        <dbReference type="Rhea" id="RHEA:15889"/>
        <dbReference type="ChEBI" id="CHEBI:15377"/>
        <dbReference type="ChEBI" id="CHEBI:28938"/>
        <dbReference type="ChEBI" id="CHEBI:29985"/>
        <dbReference type="ChEBI" id="CHEBI:58359"/>
    </reaction>
</comment>
<reference evidence="13" key="2">
    <citation type="journal article" date="2021" name="PeerJ">
        <title>Extensive microbial diversity within the chicken gut microbiome revealed by metagenomics and culture.</title>
        <authorList>
            <person name="Gilroy R."/>
            <person name="Ravi A."/>
            <person name="Getino M."/>
            <person name="Pursley I."/>
            <person name="Horton D.L."/>
            <person name="Alikhan N.F."/>
            <person name="Baker D."/>
            <person name="Gharbi K."/>
            <person name="Hall N."/>
            <person name="Watson M."/>
            <person name="Adriaenssens E.M."/>
            <person name="Foster-Nyarko E."/>
            <person name="Jarju S."/>
            <person name="Secka A."/>
            <person name="Antonio M."/>
            <person name="Oren A."/>
            <person name="Chaudhuri R.R."/>
            <person name="La Ragione R."/>
            <person name="Hildebrand F."/>
            <person name="Pallen M.J."/>
        </authorList>
    </citation>
    <scope>NUCLEOTIDE SEQUENCE</scope>
    <source>
        <strain evidence="13">CHK160-1198</strain>
    </source>
</reference>
<evidence type="ECO:0000259" key="12">
    <source>
        <dbReference type="SMART" id="SM01097"/>
    </source>
</evidence>
<dbReference type="Pfam" id="PF00988">
    <property type="entry name" value="CPSase_sm_chain"/>
    <property type="match status" value="1"/>
</dbReference>
<proteinExistence type="inferred from homology"/>
<dbReference type="SUPFAM" id="SSF52317">
    <property type="entry name" value="Class I glutamine amidotransferase-like"/>
    <property type="match status" value="1"/>
</dbReference>
<dbReference type="InterPro" id="IPR006274">
    <property type="entry name" value="CarbamoylP_synth_ssu"/>
</dbReference>
<evidence type="ECO:0000256" key="9">
    <source>
        <dbReference type="ARBA" id="ARBA00048816"/>
    </source>
</evidence>